<organism evidence="2 3">
    <name type="scientific">Sphingomonas pseudosanguinis</name>
    <dbReference type="NCBI Taxonomy" id="413712"/>
    <lineage>
        <taxon>Bacteria</taxon>
        <taxon>Pseudomonadati</taxon>
        <taxon>Pseudomonadota</taxon>
        <taxon>Alphaproteobacteria</taxon>
        <taxon>Sphingomonadales</taxon>
        <taxon>Sphingomonadaceae</taxon>
        <taxon>Sphingomonas</taxon>
    </lineage>
</organism>
<gene>
    <name evidence="2" type="ORF">GGR48_001329</name>
</gene>
<comment type="caution">
    <text evidence="2">The sequence shown here is derived from an EMBL/GenBank/DDBJ whole genome shotgun (WGS) entry which is preliminary data.</text>
</comment>
<proteinExistence type="predicted"/>
<dbReference type="RefSeq" id="WP_206362485.1">
    <property type="nucleotide sequence ID" value="NZ_JACIDH010000003.1"/>
</dbReference>
<dbReference type="Proteomes" id="UP000538670">
    <property type="component" value="Unassembled WGS sequence"/>
</dbReference>
<name>A0A7W6F331_9SPHN</name>
<reference evidence="2 3" key="1">
    <citation type="submission" date="2020-08" db="EMBL/GenBank/DDBJ databases">
        <title>Genomic Encyclopedia of Type Strains, Phase IV (KMG-IV): sequencing the most valuable type-strain genomes for metagenomic binning, comparative biology and taxonomic classification.</title>
        <authorList>
            <person name="Goeker M."/>
        </authorList>
    </citation>
    <scope>NUCLEOTIDE SEQUENCE [LARGE SCALE GENOMIC DNA]</scope>
    <source>
        <strain evidence="2 3">DSM 19512</strain>
    </source>
</reference>
<sequence length="342" mass="35776">MTALGAGPVALAQTTMPGVRDPAEQPFANDSIWNTPIGRGADYQAADAAESQMLHTDNSGGPGGSYPWIAADAIGLYRASTSAPVATWRYDVRAGSGWTSGQPVSNGSVAFPTPTGLQFLGGSDGHAIVIDPAGRYAYETWQGKRTGAGDYHAVYLVRTDLRGPGIASVEGQSEGIRAFGGSLAGGLVRCEELAKGEIPHAVAVLLSTTQLRKGATIAEQKVWPATHSDGGGKNNYQGLVPMGALLALPPSVDVEALPLTREGRVLARAYQRFGGYVVDATDKTMSLAVLPQGCDKQMISHLFADRRTIRDRLVRVLNNGPDHIGGPGERIAAAPPVLKPAD</sequence>
<dbReference type="AlphaFoldDB" id="A0A7W6F331"/>
<evidence type="ECO:0000313" key="3">
    <source>
        <dbReference type="Proteomes" id="UP000538670"/>
    </source>
</evidence>
<dbReference type="EMBL" id="JACIDH010000003">
    <property type="protein sequence ID" value="MBB3878910.1"/>
    <property type="molecule type" value="Genomic_DNA"/>
</dbReference>
<evidence type="ECO:0000256" key="1">
    <source>
        <dbReference type="SAM" id="MobiDB-lite"/>
    </source>
</evidence>
<feature type="region of interest" description="Disordered" evidence="1">
    <location>
        <begin position="15"/>
        <end position="34"/>
    </location>
</feature>
<protein>
    <submittedName>
        <fullName evidence="2">Uncharacterized protein</fullName>
    </submittedName>
</protein>
<evidence type="ECO:0000313" key="2">
    <source>
        <dbReference type="EMBL" id="MBB3878910.1"/>
    </source>
</evidence>
<keyword evidence="3" id="KW-1185">Reference proteome</keyword>
<accession>A0A7W6F331</accession>